<feature type="transmembrane region" description="Helical" evidence="3">
    <location>
        <begin position="88"/>
        <end position="107"/>
    </location>
</feature>
<dbReference type="InterPro" id="IPR051201">
    <property type="entry name" value="Chloro_Bact_Ser_Proteases"/>
</dbReference>
<evidence type="ECO:0000256" key="1">
    <source>
        <dbReference type="ARBA" id="ARBA00022670"/>
    </source>
</evidence>
<evidence type="ECO:0000256" key="2">
    <source>
        <dbReference type="ARBA" id="ARBA00022801"/>
    </source>
</evidence>
<proteinExistence type="predicted"/>
<dbReference type="Gene3D" id="2.40.10.120">
    <property type="match status" value="1"/>
</dbReference>
<feature type="transmembrane region" description="Helical" evidence="3">
    <location>
        <begin position="54"/>
        <end position="76"/>
    </location>
</feature>
<dbReference type="PRINTS" id="PR00834">
    <property type="entry name" value="PROTEASES2C"/>
</dbReference>
<dbReference type="PANTHER" id="PTHR43343:SF3">
    <property type="entry name" value="PROTEASE DO-LIKE 8, CHLOROPLASTIC"/>
    <property type="match status" value="1"/>
</dbReference>
<keyword evidence="1 4" id="KW-0645">Protease</keyword>
<name>A0A7C5HEK4_UNCW3</name>
<dbReference type="PANTHER" id="PTHR43343">
    <property type="entry name" value="PEPTIDASE S12"/>
    <property type="match status" value="1"/>
</dbReference>
<dbReference type="InterPro" id="IPR009003">
    <property type="entry name" value="Peptidase_S1_PA"/>
</dbReference>
<dbReference type="Pfam" id="PF13365">
    <property type="entry name" value="Trypsin_2"/>
    <property type="match status" value="1"/>
</dbReference>
<evidence type="ECO:0000256" key="3">
    <source>
        <dbReference type="SAM" id="Phobius"/>
    </source>
</evidence>
<keyword evidence="3" id="KW-1133">Transmembrane helix</keyword>
<dbReference type="GO" id="GO:0004252">
    <property type="term" value="F:serine-type endopeptidase activity"/>
    <property type="evidence" value="ECO:0007669"/>
    <property type="project" value="InterPro"/>
</dbReference>
<keyword evidence="2" id="KW-0378">Hydrolase</keyword>
<dbReference type="CDD" id="cd20335">
    <property type="entry name" value="BRcat_RBR"/>
    <property type="match status" value="1"/>
</dbReference>
<dbReference type="EMBL" id="DRTB01000179">
    <property type="protein sequence ID" value="HHE04892.1"/>
    <property type="molecule type" value="Genomic_DNA"/>
</dbReference>
<dbReference type="SUPFAM" id="SSF50494">
    <property type="entry name" value="Trypsin-like serine proteases"/>
    <property type="match status" value="1"/>
</dbReference>
<gene>
    <name evidence="4" type="ORF">ENL19_02385</name>
</gene>
<organism evidence="4">
    <name type="scientific">candidate division WOR-3 bacterium</name>
    <dbReference type="NCBI Taxonomy" id="2052148"/>
    <lineage>
        <taxon>Bacteria</taxon>
        <taxon>Bacteria division WOR-3</taxon>
    </lineage>
</organism>
<dbReference type="GO" id="GO:0006508">
    <property type="term" value="P:proteolysis"/>
    <property type="evidence" value="ECO:0007669"/>
    <property type="project" value="UniProtKB-KW"/>
</dbReference>
<evidence type="ECO:0000313" key="4">
    <source>
        <dbReference type="EMBL" id="HHE04892.1"/>
    </source>
</evidence>
<comment type="caution">
    <text evidence="4">The sequence shown here is derived from an EMBL/GenBank/DDBJ whole genome shotgun (WGS) entry which is preliminary data.</text>
</comment>
<accession>A0A7C5HEK4</accession>
<protein>
    <submittedName>
        <fullName evidence="4">Trypsin-like serine protease</fullName>
    </submittedName>
</protein>
<dbReference type="InterPro" id="IPR001940">
    <property type="entry name" value="Peptidase_S1C"/>
</dbReference>
<sequence>MDEEKVIITCPNKYCQQKLRLPKTDKVLIVSCPKCRTNFRYKFPSVIERLKLRWYYRSWFIILLLVLFAPAGIILLWSGSKFRLPTRIGLSIAFGLLFIVQSISYVLTPPYRDYLFLSQQKTGTEEVYLPRVSVEPIKIVFGRLREEGQVLTIPEIVKKVERAIVSIESQDQNRKILGRGSGVVIHPSGIIITNYHILEGAHFAKIKLHGDKTCQEVFLVDADKQKDLAVLKIKANNLIAAPLGDSNKIEIGEKVVAIGNPLGYERTVSDGIISGLREEKGMKYLQITTPISPGSSGGALLNMYGEVIGITSMGYLGFAQNLNFAVPINYVCSLIKIKEQGLD</sequence>
<reference evidence="4" key="1">
    <citation type="journal article" date="2020" name="mSystems">
        <title>Genome- and Community-Level Interaction Insights into Carbon Utilization and Element Cycling Functions of Hydrothermarchaeota in Hydrothermal Sediment.</title>
        <authorList>
            <person name="Zhou Z."/>
            <person name="Liu Y."/>
            <person name="Xu W."/>
            <person name="Pan J."/>
            <person name="Luo Z.H."/>
            <person name="Li M."/>
        </authorList>
    </citation>
    <scope>NUCLEOTIDE SEQUENCE [LARGE SCALE GENOMIC DNA]</scope>
    <source>
        <strain evidence="4">HyVt-74</strain>
    </source>
</reference>
<dbReference type="Proteomes" id="UP000886110">
    <property type="component" value="Unassembled WGS sequence"/>
</dbReference>
<keyword evidence="3" id="KW-0812">Transmembrane</keyword>
<keyword evidence="3" id="KW-0472">Membrane</keyword>
<dbReference type="AlphaFoldDB" id="A0A7C5HEK4"/>